<name>A0ABX4JD99_9HYPH</name>
<dbReference type="RefSeq" id="WP_097542644.1">
    <property type="nucleotide sequence ID" value="NZ_NWSK01000002.1"/>
</dbReference>
<evidence type="ECO:0000313" key="3">
    <source>
        <dbReference type="Proteomes" id="UP000219972"/>
    </source>
</evidence>
<proteinExistence type="predicted"/>
<dbReference type="EMBL" id="NWSL01000002">
    <property type="protein sequence ID" value="PDS53234.1"/>
    <property type="molecule type" value="Genomic_DNA"/>
</dbReference>
<comment type="caution">
    <text evidence="2">The sequence shown here is derived from an EMBL/GenBank/DDBJ whole genome shotgun (WGS) entry which is preliminary data.</text>
</comment>
<organism evidence="2 3">
    <name type="scientific">Rhizobium anhuiense</name>
    <dbReference type="NCBI Taxonomy" id="1184720"/>
    <lineage>
        <taxon>Bacteria</taxon>
        <taxon>Pseudomonadati</taxon>
        <taxon>Pseudomonadota</taxon>
        <taxon>Alphaproteobacteria</taxon>
        <taxon>Hyphomicrobiales</taxon>
        <taxon>Rhizobiaceae</taxon>
        <taxon>Rhizobium/Agrobacterium group</taxon>
        <taxon>Rhizobium</taxon>
    </lineage>
</organism>
<dbReference type="InterPro" id="IPR007712">
    <property type="entry name" value="RelE/ParE_toxin"/>
</dbReference>
<evidence type="ECO:0000256" key="1">
    <source>
        <dbReference type="ARBA" id="ARBA00022649"/>
    </source>
</evidence>
<accession>A0ABX4JD99</accession>
<sequence length="148" mass="17053">MPAKLVWTVAARAGVKKIYADIAREQPQAAERYFRRFREKAMLLIDQPRLGSRQRDISPSARMLVEAPYVILYETHPDTDQGPVELVERERFRLGANDTLTTVIEWSDEKYGRCDFLHVAWKLPSVLFPVGGDREQNQPARQDHDGCN</sequence>
<keyword evidence="3" id="KW-1185">Reference proteome</keyword>
<evidence type="ECO:0000313" key="2">
    <source>
        <dbReference type="EMBL" id="PDS53234.1"/>
    </source>
</evidence>
<dbReference type="InterPro" id="IPR035093">
    <property type="entry name" value="RelE/ParE_toxin_dom_sf"/>
</dbReference>
<dbReference type="Gene3D" id="3.30.2310.20">
    <property type="entry name" value="RelE-like"/>
    <property type="match status" value="1"/>
</dbReference>
<reference evidence="2 3" key="1">
    <citation type="submission" date="2017-09" db="EMBL/GenBank/DDBJ databases">
        <title>Comparative genomics of rhizobia isolated from Phaseolus vulgaris in China.</title>
        <authorList>
            <person name="Tong W."/>
        </authorList>
    </citation>
    <scope>NUCLEOTIDE SEQUENCE [LARGE SCALE GENOMIC DNA]</scope>
    <source>
        <strain evidence="2 3">Y27</strain>
    </source>
</reference>
<keyword evidence="1" id="KW-1277">Toxin-antitoxin system</keyword>
<protein>
    <recommendedName>
        <fullName evidence="4">Type II toxin-antitoxin system RelE/ParE family toxin</fullName>
    </recommendedName>
</protein>
<dbReference type="Proteomes" id="UP000219972">
    <property type="component" value="Unassembled WGS sequence"/>
</dbReference>
<evidence type="ECO:0008006" key="4">
    <source>
        <dbReference type="Google" id="ProtNLM"/>
    </source>
</evidence>
<dbReference type="Pfam" id="PF05016">
    <property type="entry name" value="ParE_toxin"/>
    <property type="match status" value="1"/>
</dbReference>
<gene>
    <name evidence="2" type="ORF">CO662_06915</name>
</gene>